<comment type="caution">
    <text evidence="2">The sequence shown here is derived from an EMBL/GenBank/DDBJ whole genome shotgun (WGS) entry which is preliminary data.</text>
</comment>
<accession>V8QP59</accession>
<dbReference type="Proteomes" id="UP000018733">
    <property type="component" value="Unassembled WGS sequence"/>
</dbReference>
<evidence type="ECO:0000256" key="1">
    <source>
        <dbReference type="ARBA" id="ARBA00038414"/>
    </source>
</evidence>
<dbReference type="AlphaFoldDB" id="V8QP59"/>
<protein>
    <submittedName>
        <fullName evidence="2">Racemase</fullName>
    </submittedName>
</protein>
<dbReference type="GO" id="GO:0047661">
    <property type="term" value="F:amino-acid racemase activity"/>
    <property type="evidence" value="ECO:0007669"/>
    <property type="project" value="InterPro"/>
</dbReference>
<dbReference type="PATRIC" id="fig|1424334.3.peg.3531"/>
<dbReference type="InterPro" id="IPR015942">
    <property type="entry name" value="Asp/Glu/hydantoin_racemase"/>
</dbReference>
<dbReference type="Gene3D" id="3.40.50.12500">
    <property type="match status" value="1"/>
</dbReference>
<organism evidence="2 3">
    <name type="scientific">Advenella kashmirensis W13003</name>
    <dbReference type="NCBI Taxonomy" id="1424334"/>
    <lineage>
        <taxon>Bacteria</taxon>
        <taxon>Pseudomonadati</taxon>
        <taxon>Pseudomonadota</taxon>
        <taxon>Betaproteobacteria</taxon>
        <taxon>Burkholderiales</taxon>
        <taxon>Alcaligenaceae</taxon>
    </lineage>
</organism>
<keyword evidence="3" id="KW-1185">Reference proteome</keyword>
<name>V8QP59_9BURK</name>
<dbReference type="PANTHER" id="PTHR28047:SF5">
    <property type="entry name" value="PROTEIN DCG1"/>
    <property type="match status" value="1"/>
</dbReference>
<gene>
    <name evidence="2" type="ORF">W822_17560</name>
</gene>
<dbReference type="eggNOG" id="COG4126">
    <property type="taxonomic scope" value="Bacteria"/>
</dbReference>
<sequence>MIMRIWHQSFTVLQDLPAYELGLKKRIDEVIRPDTDVVLHGQIPGTYTNDYPGSDLAYGVLYWMHGLQWIAAAREAEKQGFDAMVLASIAGPMAREIRTIVDIPVVGYGEAAFNLAGLYGRRAGMLFFIKERLDFWPEQLRHWGLTERFAGIEHAGVRFNDVLAAHMDDARMGEVVDKIVEQGEKLVRETGADVIVPGEMPMNLLLSKAGVTEIAGATVIDGIAASFKMAELLVDLKRVSGMRPSNHGYFHQAPDRGRFEQVLAFYGLDDLGSRIPSS</sequence>
<comment type="similarity">
    <text evidence="1">Belongs to the HyuE racemase family.</text>
</comment>
<dbReference type="STRING" id="1424334.W822_17560"/>
<reference evidence="2 3" key="1">
    <citation type="journal article" date="2014" name="Genome Announc.">
        <title>Draft Genome Sequence of Advenella kashmirensis Strain W13003, a Polycyclic Aromatic Hydrocarbon-Degrading Bacterium.</title>
        <authorList>
            <person name="Wang X."/>
            <person name="Jin D."/>
            <person name="Zhou L."/>
            <person name="Wu L."/>
            <person name="An W."/>
            <person name="Zhao L."/>
        </authorList>
    </citation>
    <scope>NUCLEOTIDE SEQUENCE [LARGE SCALE GENOMIC DNA]</scope>
    <source>
        <strain evidence="2 3">W13003</strain>
    </source>
</reference>
<dbReference type="PANTHER" id="PTHR28047">
    <property type="entry name" value="PROTEIN DCG1"/>
    <property type="match status" value="1"/>
</dbReference>
<evidence type="ECO:0000313" key="2">
    <source>
        <dbReference type="EMBL" id="ETF01085.1"/>
    </source>
</evidence>
<evidence type="ECO:0000313" key="3">
    <source>
        <dbReference type="Proteomes" id="UP000018733"/>
    </source>
</evidence>
<dbReference type="InterPro" id="IPR052186">
    <property type="entry name" value="Hydantoin_racemase-like"/>
</dbReference>
<dbReference type="EMBL" id="AYXT01000012">
    <property type="protein sequence ID" value="ETF01085.1"/>
    <property type="molecule type" value="Genomic_DNA"/>
</dbReference>
<proteinExistence type="inferred from homology"/>
<dbReference type="HOGENOM" id="CLU_053002_2_0_4"/>
<dbReference type="InterPro" id="IPR053714">
    <property type="entry name" value="Iso_Racemase_Enz_sf"/>
</dbReference>
<dbReference type="Pfam" id="PF01177">
    <property type="entry name" value="Asp_Glu_race"/>
    <property type="match status" value="1"/>
</dbReference>